<reference evidence="3" key="1">
    <citation type="submission" date="2020-04" db="EMBL/GenBank/DDBJ databases">
        <title>Deep metagenomics examines the oral microbiome during advanced dental caries in children, revealing novel taxa and co-occurrences with host molecules.</title>
        <authorList>
            <person name="Baker J.L."/>
            <person name="Morton J.T."/>
            <person name="Dinis M."/>
            <person name="Alvarez R."/>
            <person name="Tran N.C."/>
            <person name="Knight R."/>
            <person name="Edlund A."/>
        </authorList>
    </citation>
    <scope>NUCLEOTIDE SEQUENCE</scope>
    <source>
        <strain evidence="3">JCVI_32_bin.14</strain>
    </source>
</reference>
<proteinExistence type="predicted"/>
<evidence type="ECO:0000313" key="4">
    <source>
        <dbReference type="Proteomes" id="UP000757890"/>
    </source>
</evidence>
<comment type="caution">
    <text evidence="3">The sequence shown here is derived from an EMBL/GenBank/DDBJ whole genome shotgun (WGS) entry which is preliminary data.</text>
</comment>
<keyword evidence="1" id="KW-0175">Coiled coil</keyword>
<dbReference type="AlphaFoldDB" id="A0A930FQ58"/>
<evidence type="ECO:0000256" key="1">
    <source>
        <dbReference type="SAM" id="Coils"/>
    </source>
</evidence>
<feature type="region of interest" description="Disordered" evidence="2">
    <location>
        <begin position="16"/>
        <end position="55"/>
    </location>
</feature>
<name>A0A930FQ58_9FIRM</name>
<evidence type="ECO:0000256" key="2">
    <source>
        <dbReference type="SAM" id="MobiDB-lite"/>
    </source>
</evidence>
<accession>A0A930FQ58</accession>
<feature type="compositionally biased region" description="Basic and acidic residues" evidence="2">
    <location>
        <begin position="26"/>
        <end position="35"/>
    </location>
</feature>
<dbReference type="Proteomes" id="UP000757890">
    <property type="component" value="Unassembled WGS sequence"/>
</dbReference>
<protein>
    <submittedName>
        <fullName evidence="3">Uncharacterized protein</fullName>
    </submittedName>
</protein>
<dbReference type="EMBL" id="JABZMK010000139">
    <property type="protein sequence ID" value="MBF1130246.1"/>
    <property type="molecule type" value="Genomic_DNA"/>
</dbReference>
<feature type="coiled-coil region" evidence="1">
    <location>
        <begin position="100"/>
        <end position="134"/>
    </location>
</feature>
<feature type="compositionally biased region" description="Polar residues" evidence="2">
    <location>
        <begin position="36"/>
        <end position="55"/>
    </location>
</feature>
<evidence type="ECO:0000313" key="3">
    <source>
        <dbReference type="EMBL" id="MBF1130246.1"/>
    </source>
</evidence>
<gene>
    <name evidence="3" type="ORF">HXL70_09465</name>
</gene>
<organism evidence="3 4">
    <name type="scientific">Dialister invisus</name>
    <dbReference type="NCBI Taxonomy" id="218538"/>
    <lineage>
        <taxon>Bacteria</taxon>
        <taxon>Bacillati</taxon>
        <taxon>Bacillota</taxon>
        <taxon>Negativicutes</taxon>
        <taxon>Veillonellales</taxon>
        <taxon>Veillonellaceae</taxon>
        <taxon>Dialister</taxon>
    </lineage>
</organism>
<sequence length="488" mass="54178">MTWENIDNKAEYKASGKGISYNGKIGRGDKNDPLDSRTNNRYGKDTITGQRNGMNKITPTIYGSKIPLNERGILNTPIPSVKGKAGTTTRSAVSKGTLTITDKENQKQDIEKLNRNTENSLNKLKEIFDKTKVEERKRLLEELGIVGNRAIHEIASHNGWKDGSAEKVALHGMLGAITSAKSGGSALSGLIAGGANEYAIEYLKQTKGKDWIAKHPDIVQNISAAFGGILSKMTGGSGHTGAYISQMGTKWNEYLLTQLERSEEELWEQKEKEREQYPGNGAYSKEEIEDAIEKGVIKEKDYFMNLANAYPGGAGIALEMSAMSDYEIQQKYGNQMTLIEGRTYVINQKSPFADTIMHSINYTNALGDAISRVRASGIRDQYVDFTVDIRSDSKTNKIFDNSSFLPAGTYSGNISVMIDSKGVIHERSCFIDNYNFERHKLPNSYGFGKIMELNNAAALSMQAGKLKPFMWILYVHRTFSRFGESNEE</sequence>